<feature type="region of interest" description="Disordered" evidence="1">
    <location>
        <begin position="49"/>
        <end position="79"/>
    </location>
</feature>
<accession>A0A4C1WQZ9</accession>
<keyword evidence="3" id="KW-1185">Reference proteome</keyword>
<organism evidence="2 3">
    <name type="scientific">Eumeta variegata</name>
    <name type="common">Bagworm moth</name>
    <name type="synonym">Eumeta japonica</name>
    <dbReference type="NCBI Taxonomy" id="151549"/>
    <lineage>
        <taxon>Eukaryota</taxon>
        <taxon>Metazoa</taxon>
        <taxon>Ecdysozoa</taxon>
        <taxon>Arthropoda</taxon>
        <taxon>Hexapoda</taxon>
        <taxon>Insecta</taxon>
        <taxon>Pterygota</taxon>
        <taxon>Neoptera</taxon>
        <taxon>Endopterygota</taxon>
        <taxon>Lepidoptera</taxon>
        <taxon>Glossata</taxon>
        <taxon>Ditrysia</taxon>
        <taxon>Tineoidea</taxon>
        <taxon>Psychidae</taxon>
        <taxon>Oiketicinae</taxon>
        <taxon>Eumeta</taxon>
    </lineage>
</organism>
<gene>
    <name evidence="2" type="ORF">EVAR_96604_1</name>
</gene>
<evidence type="ECO:0000313" key="3">
    <source>
        <dbReference type="Proteomes" id="UP000299102"/>
    </source>
</evidence>
<evidence type="ECO:0000256" key="1">
    <source>
        <dbReference type="SAM" id="MobiDB-lite"/>
    </source>
</evidence>
<dbReference type="EMBL" id="BGZK01000636">
    <property type="protein sequence ID" value="GBP53926.1"/>
    <property type="molecule type" value="Genomic_DNA"/>
</dbReference>
<evidence type="ECO:0000313" key="2">
    <source>
        <dbReference type="EMBL" id="GBP53926.1"/>
    </source>
</evidence>
<dbReference type="AlphaFoldDB" id="A0A4C1WQZ9"/>
<reference evidence="2 3" key="1">
    <citation type="journal article" date="2019" name="Commun. Biol.">
        <title>The bagworm genome reveals a unique fibroin gene that provides high tensile strength.</title>
        <authorList>
            <person name="Kono N."/>
            <person name="Nakamura H."/>
            <person name="Ohtoshi R."/>
            <person name="Tomita M."/>
            <person name="Numata K."/>
            <person name="Arakawa K."/>
        </authorList>
    </citation>
    <scope>NUCLEOTIDE SEQUENCE [LARGE SCALE GENOMIC DNA]</scope>
</reference>
<name>A0A4C1WQZ9_EUMVA</name>
<sequence length="134" mass="14545">MSLGSHVPEYVYSLPENHHAGVNGKRAGVWGGGAVQAALVYLIGRHRHTGADDGPTKGHLNARTGVHTGPARAQRARGASNYDYRNREDDCQTSLNIAVLGSVHSLRDKRKQTSKVSSRSKALQSAHFPARRRV</sequence>
<protein>
    <submittedName>
        <fullName evidence="2">Uncharacterized protein</fullName>
    </submittedName>
</protein>
<comment type="caution">
    <text evidence="2">The sequence shown here is derived from an EMBL/GenBank/DDBJ whole genome shotgun (WGS) entry which is preliminary data.</text>
</comment>
<dbReference type="Proteomes" id="UP000299102">
    <property type="component" value="Unassembled WGS sequence"/>
</dbReference>
<feature type="region of interest" description="Disordered" evidence="1">
    <location>
        <begin position="106"/>
        <end position="134"/>
    </location>
</feature>
<feature type="compositionally biased region" description="Polar residues" evidence="1">
    <location>
        <begin position="114"/>
        <end position="123"/>
    </location>
</feature>
<proteinExistence type="predicted"/>